<dbReference type="PANTHER" id="PTHR38459:SF1">
    <property type="entry name" value="PROPHAGE BACTOPRENOL-LINKED GLUCOSE TRANSLOCASE HOMOLOG"/>
    <property type="match status" value="1"/>
</dbReference>
<proteinExistence type="inferred from homology"/>
<keyword evidence="3 6" id="KW-0812">Transmembrane</keyword>
<sequence>MEERGKTEFIRTLKYFTFATSAGIVEIGTFTILTQLTGLHYWERYLIALILSVIWNFTLNRRFTFKSNNNILVAMTKVFVYYLVFTPTSTLLGNYLVTTLQWNQYLVTIMNLLLNGITEYLYQRLVVFGRSIDSRNISVENTPDLNNQL</sequence>
<feature type="transmembrane region" description="Helical" evidence="6">
    <location>
        <begin position="42"/>
        <end position="59"/>
    </location>
</feature>
<feature type="transmembrane region" description="Helical" evidence="6">
    <location>
        <begin position="12"/>
        <end position="36"/>
    </location>
</feature>
<evidence type="ECO:0000256" key="1">
    <source>
        <dbReference type="ARBA" id="ARBA00004141"/>
    </source>
</evidence>
<comment type="caution">
    <text evidence="8">The sequence shown here is derived from an EMBL/GenBank/DDBJ whole genome shotgun (WGS) entry which is preliminary data.</text>
</comment>
<evidence type="ECO:0000256" key="3">
    <source>
        <dbReference type="ARBA" id="ARBA00022692"/>
    </source>
</evidence>
<dbReference type="AlphaFoldDB" id="A0A9X2FKV5"/>
<organism evidence="8 9">
    <name type="scientific">Ligilactobacillus ubinensis</name>
    <dbReference type="NCBI Taxonomy" id="2876789"/>
    <lineage>
        <taxon>Bacteria</taxon>
        <taxon>Bacillati</taxon>
        <taxon>Bacillota</taxon>
        <taxon>Bacilli</taxon>
        <taxon>Lactobacillales</taxon>
        <taxon>Lactobacillaceae</taxon>
        <taxon>Ligilactobacillus</taxon>
    </lineage>
</organism>
<keyword evidence="4 6" id="KW-1133">Transmembrane helix</keyword>
<evidence type="ECO:0000313" key="9">
    <source>
        <dbReference type="Proteomes" id="UP001139006"/>
    </source>
</evidence>
<feature type="domain" description="GtrA/DPMS transmembrane" evidence="7">
    <location>
        <begin position="14"/>
        <end position="128"/>
    </location>
</feature>
<evidence type="ECO:0000256" key="2">
    <source>
        <dbReference type="ARBA" id="ARBA00009399"/>
    </source>
</evidence>
<dbReference type="GO" id="GO:0005886">
    <property type="term" value="C:plasma membrane"/>
    <property type="evidence" value="ECO:0007669"/>
    <property type="project" value="TreeGrafter"/>
</dbReference>
<dbReference type="Pfam" id="PF04138">
    <property type="entry name" value="GtrA_DPMS_TM"/>
    <property type="match status" value="1"/>
</dbReference>
<dbReference type="Proteomes" id="UP001139006">
    <property type="component" value="Unassembled WGS sequence"/>
</dbReference>
<evidence type="ECO:0000259" key="7">
    <source>
        <dbReference type="Pfam" id="PF04138"/>
    </source>
</evidence>
<comment type="similarity">
    <text evidence="2">Belongs to the GtrA family.</text>
</comment>
<dbReference type="InterPro" id="IPR051401">
    <property type="entry name" value="GtrA_CellWall_Glycosyl"/>
</dbReference>
<reference evidence="8 9" key="1">
    <citation type="journal article" date="2023" name="Int. J. Syst. Evol. Microbiol.">
        <title>Ligilactobacillus ubinensis sp. nov., a novel species isolated from the wild ferment of a durian fruit (Durio zibethinus).</title>
        <authorList>
            <person name="Heng Y.C."/>
            <person name="Menon N."/>
            <person name="Chen B."/>
            <person name="Loo B.Z.L."/>
            <person name="Wong G.W.J."/>
            <person name="Lim A.C.H."/>
            <person name="Silvaraju S."/>
            <person name="Kittelmann S."/>
        </authorList>
    </citation>
    <scope>NUCLEOTIDE SEQUENCE [LARGE SCALE GENOMIC DNA]</scope>
    <source>
        <strain evidence="8 9">WILCCON 0076</strain>
    </source>
</reference>
<evidence type="ECO:0000256" key="6">
    <source>
        <dbReference type="SAM" id="Phobius"/>
    </source>
</evidence>
<protein>
    <submittedName>
        <fullName evidence="8">GtrA family protein</fullName>
    </submittedName>
</protein>
<dbReference type="RefSeq" id="WP_253359809.1">
    <property type="nucleotide sequence ID" value="NZ_JAIULA010000006.1"/>
</dbReference>
<dbReference type="InterPro" id="IPR007267">
    <property type="entry name" value="GtrA_DPMS_TM"/>
</dbReference>
<keyword evidence="5 6" id="KW-0472">Membrane</keyword>
<evidence type="ECO:0000256" key="5">
    <source>
        <dbReference type="ARBA" id="ARBA00023136"/>
    </source>
</evidence>
<accession>A0A9X2FKV5</accession>
<dbReference type="PANTHER" id="PTHR38459">
    <property type="entry name" value="PROPHAGE BACTOPRENOL-LINKED GLUCOSE TRANSLOCASE HOMOLOG"/>
    <property type="match status" value="1"/>
</dbReference>
<feature type="transmembrane region" description="Helical" evidence="6">
    <location>
        <begin position="102"/>
        <end position="122"/>
    </location>
</feature>
<feature type="transmembrane region" description="Helical" evidence="6">
    <location>
        <begin position="71"/>
        <end position="96"/>
    </location>
</feature>
<name>A0A9X2FKV5_9LACO</name>
<evidence type="ECO:0000256" key="4">
    <source>
        <dbReference type="ARBA" id="ARBA00022989"/>
    </source>
</evidence>
<dbReference type="GO" id="GO:0000271">
    <property type="term" value="P:polysaccharide biosynthetic process"/>
    <property type="evidence" value="ECO:0007669"/>
    <property type="project" value="InterPro"/>
</dbReference>
<evidence type="ECO:0000313" key="8">
    <source>
        <dbReference type="EMBL" id="MCP0886581.1"/>
    </source>
</evidence>
<keyword evidence="9" id="KW-1185">Reference proteome</keyword>
<comment type="subcellular location">
    <subcellularLocation>
        <location evidence="1">Membrane</location>
        <topology evidence="1">Multi-pass membrane protein</topology>
    </subcellularLocation>
</comment>
<dbReference type="EMBL" id="JAIULA010000006">
    <property type="protein sequence ID" value="MCP0886581.1"/>
    <property type="molecule type" value="Genomic_DNA"/>
</dbReference>
<gene>
    <name evidence="8" type="ORF">LB941_04420</name>
</gene>